<keyword evidence="1" id="KW-0472">Membrane</keyword>
<feature type="transmembrane region" description="Helical" evidence="1">
    <location>
        <begin position="217"/>
        <end position="235"/>
    </location>
</feature>
<keyword evidence="1" id="KW-0812">Transmembrane</keyword>
<keyword evidence="1" id="KW-1133">Transmembrane helix</keyword>
<dbReference type="OrthoDB" id="9797976at2"/>
<dbReference type="RefSeq" id="WP_115791953.1">
    <property type="nucleotide sequence ID" value="NZ_QSLN01000002.1"/>
</dbReference>
<comment type="caution">
    <text evidence="2">The sequence shown here is derived from an EMBL/GenBank/DDBJ whole genome shotgun (WGS) entry which is preliminary data.</text>
</comment>
<feature type="transmembrane region" description="Helical" evidence="1">
    <location>
        <begin position="145"/>
        <end position="171"/>
    </location>
</feature>
<accession>A0A3D8P4Q0</accession>
<reference evidence="2 3" key="1">
    <citation type="submission" date="2018-08" db="EMBL/GenBank/DDBJ databases">
        <title>Form III RuBisCO-mediated autotrophy in Thermodesulfobium bacteria.</title>
        <authorList>
            <person name="Toshchakov S.V."/>
            <person name="Kublanov I.V."/>
            <person name="Frolov E."/>
            <person name="Bonch-Osmolovskaya E.A."/>
            <person name="Tourova T.P."/>
            <person name="Chernych N.A."/>
            <person name="Lebedinsky A.V."/>
        </authorList>
    </citation>
    <scope>NUCLEOTIDE SEQUENCE [LARGE SCALE GENOMIC DNA]</scope>
    <source>
        <strain evidence="2 3">SR</strain>
    </source>
</reference>
<evidence type="ECO:0000256" key="1">
    <source>
        <dbReference type="SAM" id="Phobius"/>
    </source>
</evidence>
<dbReference type="InterPro" id="IPR007563">
    <property type="entry name" value="DUF554"/>
</dbReference>
<dbReference type="PANTHER" id="PTHR36111:SF2">
    <property type="entry name" value="INNER MEMBRANE PROTEIN"/>
    <property type="match status" value="1"/>
</dbReference>
<feature type="transmembrane region" description="Helical" evidence="1">
    <location>
        <begin position="6"/>
        <end position="25"/>
    </location>
</feature>
<feature type="transmembrane region" description="Helical" evidence="1">
    <location>
        <begin position="56"/>
        <end position="74"/>
    </location>
</feature>
<keyword evidence="3" id="KW-1185">Reference proteome</keyword>
<dbReference type="Pfam" id="PF04474">
    <property type="entry name" value="DUF554"/>
    <property type="match status" value="1"/>
</dbReference>
<organism evidence="2 3">
    <name type="scientific">Ammonifex thiophilus</name>
    <dbReference type="NCBI Taxonomy" id="444093"/>
    <lineage>
        <taxon>Bacteria</taxon>
        <taxon>Bacillati</taxon>
        <taxon>Bacillota</taxon>
        <taxon>Clostridia</taxon>
        <taxon>Thermoanaerobacterales</taxon>
        <taxon>Thermoanaerobacteraceae</taxon>
        <taxon>Ammonifex</taxon>
    </lineage>
</organism>
<evidence type="ECO:0000313" key="3">
    <source>
        <dbReference type="Proteomes" id="UP000256329"/>
    </source>
</evidence>
<dbReference type="AlphaFoldDB" id="A0A3D8P4Q0"/>
<name>A0A3D8P4Q0_9THEO</name>
<feature type="transmembrane region" description="Helical" evidence="1">
    <location>
        <begin position="32"/>
        <end position="50"/>
    </location>
</feature>
<dbReference type="EMBL" id="QSLN01000002">
    <property type="protein sequence ID" value="RDV84210.1"/>
    <property type="molecule type" value="Genomic_DNA"/>
</dbReference>
<evidence type="ECO:0000313" key="2">
    <source>
        <dbReference type="EMBL" id="RDV84210.1"/>
    </source>
</evidence>
<feature type="transmembrane region" description="Helical" evidence="1">
    <location>
        <begin position="191"/>
        <end position="210"/>
    </location>
</feature>
<protein>
    <submittedName>
        <fullName evidence="2">DUF554 domain-containing protein</fullName>
    </submittedName>
</protein>
<gene>
    <name evidence="2" type="ORF">DXX99_02550</name>
</gene>
<proteinExistence type="predicted"/>
<dbReference type="PANTHER" id="PTHR36111">
    <property type="entry name" value="INNER MEMBRANE PROTEIN-RELATED"/>
    <property type="match status" value="1"/>
</dbReference>
<dbReference type="Proteomes" id="UP000256329">
    <property type="component" value="Unassembled WGS sequence"/>
</dbReference>
<sequence>MTGTLINVSTVLLGGSLGLFFGAQLPERARETIIGALGLFTAALGIAMFLKTHNPVLVLLSLLLGGLLGEWWHLEESLRRIGEGLERRFAAPEAGADGHGSRFVRGFLTASLLFCVGPMSILGSVQDGLTGDYTLLAVKALMDGFAALAFASTFGVGVLFSALTVLCYQGGLTLLAGQLQGVVTEAMLDELTATGGVILLALAVGSLLAIKPLRAGNLLPALLIAPLLMVLLPWLQQLGRILFPGLVP</sequence>